<proteinExistence type="predicted"/>
<accession>A0A382U180</accession>
<dbReference type="AlphaFoldDB" id="A0A382U180"/>
<evidence type="ECO:0000313" key="1">
    <source>
        <dbReference type="EMBL" id="SVD27712.1"/>
    </source>
</evidence>
<dbReference type="EMBL" id="UINC01140522">
    <property type="protein sequence ID" value="SVD27712.1"/>
    <property type="molecule type" value="Genomic_DNA"/>
</dbReference>
<sequence length="55" mass="6251">WGAKNFNKGKRIHQTKIRKIYSIGSKPFTLSIYYYVASSTYPRLVKAVGLMANLA</sequence>
<reference evidence="1" key="1">
    <citation type="submission" date="2018-05" db="EMBL/GenBank/DDBJ databases">
        <authorList>
            <person name="Lanie J.A."/>
            <person name="Ng W.-L."/>
            <person name="Kazmierczak K.M."/>
            <person name="Andrzejewski T.M."/>
            <person name="Davidsen T.M."/>
            <person name="Wayne K.J."/>
            <person name="Tettelin H."/>
            <person name="Glass J.I."/>
            <person name="Rusch D."/>
            <person name="Podicherti R."/>
            <person name="Tsui H.-C.T."/>
            <person name="Winkler M.E."/>
        </authorList>
    </citation>
    <scope>NUCLEOTIDE SEQUENCE</scope>
</reference>
<gene>
    <name evidence="1" type="ORF">METZ01_LOCUS380566</name>
</gene>
<name>A0A382U180_9ZZZZ</name>
<protein>
    <submittedName>
        <fullName evidence="1">Uncharacterized protein</fullName>
    </submittedName>
</protein>
<feature type="non-terminal residue" evidence="1">
    <location>
        <position position="1"/>
    </location>
</feature>
<organism evidence="1">
    <name type="scientific">marine metagenome</name>
    <dbReference type="NCBI Taxonomy" id="408172"/>
    <lineage>
        <taxon>unclassified sequences</taxon>
        <taxon>metagenomes</taxon>
        <taxon>ecological metagenomes</taxon>
    </lineage>
</organism>